<evidence type="ECO:0000313" key="2">
    <source>
        <dbReference type="EMBL" id="GIY92118.1"/>
    </source>
</evidence>
<feature type="region of interest" description="Disordered" evidence="1">
    <location>
        <begin position="1"/>
        <end position="23"/>
    </location>
</feature>
<accession>A0AAV4XE93</accession>
<evidence type="ECO:0000256" key="1">
    <source>
        <dbReference type="SAM" id="MobiDB-lite"/>
    </source>
</evidence>
<reference evidence="2 3" key="1">
    <citation type="submission" date="2021-06" db="EMBL/GenBank/DDBJ databases">
        <title>Caerostris extrusa draft genome.</title>
        <authorList>
            <person name="Kono N."/>
            <person name="Arakawa K."/>
        </authorList>
    </citation>
    <scope>NUCLEOTIDE SEQUENCE [LARGE SCALE GENOMIC DNA]</scope>
</reference>
<keyword evidence="3" id="KW-1185">Reference proteome</keyword>
<comment type="caution">
    <text evidence="2">The sequence shown here is derived from an EMBL/GenBank/DDBJ whole genome shotgun (WGS) entry which is preliminary data.</text>
</comment>
<gene>
    <name evidence="2" type="ORF">CEXT_358531</name>
</gene>
<protein>
    <submittedName>
        <fullName evidence="2">Uncharacterized protein</fullName>
    </submittedName>
</protein>
<dbReference type="EMBL" id="BPLR01017501">
    <property type="protein sequence ID" value="GIY92118.1"/>
    <property type="molecule type" value="Genomic_DNA"/>
</dbReference>
<dbReference type="Proteomes" id="UP001054945">
    <property type="component" value="Unassembled WGS sequence"/>
</dbReference>
<evidence type="ECO:0000313" key="3">
    <source>
        <dbReference type="Proteomes" id="UP001054945"/>
    </source>
</evidence>
<proteinExistence type="predicted"/>
<organism evidence="2 3">
    <name type="scientific">Caerostris extrusa</name>
    <name type="common">Bark spider</name>
    <name type="synonym">Caerostris bankana</name>
    <dbReference type="NCBI Taxonomy" id="172846"/>
    <lineage>
        <taxon>Eukaryota</taxon>
        <taxon>Metazoa</taxon>
        <taxon>Ecdysozoa</taxon>
        <taxon>Arthropoda</taxon>
        <taxon>Chelicerata</taxon>
        <taxon>Arachnida</taxon>
        <taxon>Araneae</taxon>
        <taxon>Araneomorphae</taxon>
        <taxon>Entelegynae</taxon>
        <taxon>Araneoidea</taxon>
        <taxon>Araneidae</taxon>
        <taxon>Caerostris</taxon>
    </lineage>
</organism>
<sequence length="180" mass="20539">MAKVTWKKSGSRHHPVSHGNRRSRILSLHGLLKADNARGDGVEVHCGSCPHRVEENPPTGMLSREKSWNRAEKFEDKFNNDGHSTSKEISWDHVTIRLHGNRRSRILLLTRSAEGRQCEGLMGWRSIVVHVHIRVGEHPPTGMLSREKSWKSAEKFHEKFTTVDTQLLKRLVGMVFVAII</sequence>
<dbReference type="AlphaFoldDB" id="A0AAV4XE93"/>
<name>A0AAV4XE93_CAEEX</name>